<sequence>MFLTTILYTILPIVMVNQCLAFPKTNTSFTHTRQDYEHVLGIEYGIEEGKDGRKYHSFNTKAKFFQAASYAFIEGHRLPLSDDDEDMDMVCKFIQKQESASVAWVIKRDDTDSCFVVINDGDDYRVFPKDCGSENYVVTVEEDDDCVVDVDLCFPRRPA</sequence>
<proteinExistence type="predicted"/>
<name>A0ABP1QGJ8_9HEXA</name>
<feature type="signal peptide" evidence="1">
    <location>
        <begin position="1"/>
        <end position="21"/>
    </location>
</feature>
<evidence type="ECO:0000313" key="2">
    <source>
        <dbReference type="EMBL" id="CAL8098591.1"/>
    </source>
</evidence>
<keyword evidence="3" id="KW-1185">Reference proteome</keyword>
<protein>
    <submittedName>
        <fullName evidence="2">Uncharacterized protein</fullName>
    </submittedName>
</protein>
<comment type="caution">
    <text evidence="2">The sequence shown here is derived from an EMBL/GenBank/DDBJ whole genome shotgun (WGS) entry which is preliminary data.</text>
</comment>
<dbReference type="Proteomes" id="UP001642540">
    <property type="component" value="Unassembled WGS sequence"/>
</dbReference>
<feature type="chain" id="PRO_5046610660" evidence="1">
    <location>
        <begin position="22"/>
        <end position="159"/>
    </location>
</feature>
<gene>
    <name evidence="2" type="ORF">ODALV1_LOCUS9985</name>
</gene>
<keyword evidence="1" id="KW-0732">Signal</keyword>
<evidence type="ECO:0000313" key="3">
    <source>
        <dbReference type="Proteomes" id="UP001642540"/>
    </source>
</evidence>
<accession>A0ABP1QGJ8</accession>
<reference evidence="2 3" key="1">
    <citation type="submission" date="2024-08" db="EMBL/GenBank/DDBJ databases">
        <authorList>
            <person name="Cucini C."/>
            <person name="Frati F."/>
        </authorList>
    </citation>
    <scope>NUCLEOTIDE SEQUENCE [LARGE SCALE GENOMIC DNA]</scope>
</reference>
<dbReference type="EMBL" id="CAXLJM020000030">
    <property type="protein sequence ID" value="CAL8098591.1"/>
    <property type="molecule type" value="Genomic_DNA"/>
</dbReference>
<evidence type="ECO:0000256" key="1">
    <source>
        <dbReference type="SAM" id="SignalP"/>
    </source>
</evidence>
<organism evidence="2 3">
    <name type="scientific">Orchesella dallaii</name>
    <dbReference type="NCBI Taxonomy" id="48710"/>
    <lineage>
        <taxon>Eukaryota</taxon>
        <taxon>Metazoa</taxon>
        <taxon>Ecdysozoa</taxon>
        <taxon>Arthropoda</taxon>
        <taxon>Hexapoda</taxon>
        <taxon>Collembola</taxon>
        <taxon>Entomobryomorpha</taxon>
        <taxon>Entomobryoidea</taxon>
        <taxon>Orchesellidae</taxon>
        <taxon>Orchesellinae</taxon>
        <taxon>Orchesella</taxon>
    </lineage>
</organism>